<name>A0A9N9PP07_9HELO</name>
<protein>
    <recommendedName>
        <fullName evidence="2">2EXR domain-containing protein</fullName>
    </recommendedName>
</protein>
<keyword evidence="4" id="KW-1185">Reference proteome</keyword>
<feature type="region of interest" description="Disordered" evidence="1">
    <location>
        <begin position="52"/>
        <end position="73"/>
    </location>
</feature>
<gene>
    <name evidence="3" type="ORF">HYFRA_00002763</name>
</gene>
<dbReference type="EMBL" id="CAJVRL010000038">
    <property type="protein sequence ID" value="CAG8950555.1"/>
    <property type="molecule type" value="Genomic_DNA"/>
</dbReference>
<sequence>MYLIVENEYNPQRAPRHPWNDYTWIDRIEWSACYPAPEYPWLSSSTITDLPEQNATSPLAGPDKDDNIPPSSSPVEFSLFQRLPLEIREMIWGFALAAIGPRNVYLKEKAQRRPLFQGYRVRSDVVTGDDYPDERLFRMVILSPDLYEQVKGDFGKLSKNEKLPQLSHPYPAQHRMQFYNTDPCSPGFSYGGTVSWISAYNGPWIWCDRRPLGDGWVQIEIEDPHTGNVLDPICGWEKTCALPTIIFTCREVFAVASRSRISLHSLGSFGNSYLDADRDILVVDEFSFEQEMLPVCGIERGRALRNKSLLGLCYQERHRIQRLAFEFGFDFRACYELSFILSQFDNIKELILFAYDLNLCYESKYGNGSYRESEIDFEFYDPVSKTETRGFEALRNRVVAKVRAHLESRSKFWNRHVEKQEESYGGGPWPTTLVVPKTIKFMLATRKPKGADTQVMMSKEQYRVKDCLELFGRLPSSSFYDSLTNSATNWNNDRPRYRNCSGWLDY</sequence>
<organism evidence="3 4">
    <name type="scientific">Hymenoscyphus fraxineus</name>
    <dbReference type="NCBI Taxonomy" id="746836"/>
    <lineage>
        <taxon>Eukaryota</taxon>
        <taxon>Fungi</taxon>
        <taxon>Dikarya</taxon>
        <taxon>Ascomycota</taxon>
        <taxon>Pezizomycotina</taxon>
        <taxon>Leotiomycetes</taxon>
        <taxon>Helotiales</taxon>
        <taxon>Helotiaceae</taxon>
        <taxon>Hymenoscyphus</taxon>
    </lineage>
</organism>
<dbReference type="InterPro" id="IPR045518">
    <property type="entry name" value="2EXR"/>
</dbReference>
<comment type="caution">
    <text evidence="3">The sequence shown here is derived from an EMBL/GenBank/DDBJ whole genome shotgun (WGS) entry which is preliminary data.</text>
</comment>
<evidence type="ECO:0000256" key="1">
    <source>
        <dbReference type="SAM" id="MobiDB-lite"/>
    </source>
</evidence>
<feature type="domain" description="2EXR" evidence="2">
    <location>
        <begin position="77"/>
        <end position="281"/>
    </location>
</feature>
<proteinExistence type="predicted"/>
<accession>A0A9N9PP07</accession>
<evidence type="ECO:0000259" key="2">
    <source>
        <dbReference type="Pfam" id="PF20150"/>
    </source>
</evidence>
<dbReference type="Proteomes" id="UP000696280">
    <property type="component" value="Unassembled WGS sequence"/>
</dbReference>
<evidence type="ECO:0000313" key="3">
    <source>
        <dbReference type="EMBL" id="CAG8950555.1"/>
    </source>
</evidence>
<dbReference type="AlphaFoldDB" id="A0A9N9PP07"/>
<reference evidence="3" key="1">
    <citation type="submission" date="2021-07" db="EMBL/GenBank/DDBJ databases">
        <authorList>
            <person name="Durling M."/>
        </authorList>
    </citation>
    <scope>NUCLEOTIDE SEQUENCE</scope>
</reference>
<evidence type="ECO:0000313" key="4">
    <source>
        <dbReference type="Proteomes" id="UP000696280"/>
    </source>
</evidence>
<dbReference type="OrthoDB" id="3557569at2759"/>
<dbReference type="Pfam" id="PF20150">
    <property type="entry name" value="2EXR"/>
    <property type="match status" value="1"/>
</dbReference>